<dbReference type="SUPFAM" id="SSF51735">
    <property type="entry name" value="NAD(P)-binding Rossmann-fold domains"/>
    <property type="match status" value="1"/>
</dbReference>
<reference evidence="5 6" key="1">
    <citation type="journal article" date="2018" name="Nat. Biotechnol.">
        <title>A standardized bacterial taxonomy based on genome phylogeny substantially revises the tree of life.</title>
        <authorList>
            <person name="Parks D.H."/>
            <person name="Chuvochina M."/>
            <person name="Waite D.W."/>
            <person name="Rinke C."/>
            <person name="Skarshewski A."/>
            <person name="Chaumeil P.A."/>
            <person name="Hugenholtz P."/>
        </authorList>
    </citation>
    <scope>NUCLEOTIDE SEQUENCE [LARGE SCALE GENOMIC DNA]</scope>
    <source>
        <strain evidence="5">UBA8781</strain>
    </source>
</reference>
<dbReference type="GO" id="GO:0016020">
    <property type="term" value="C:membrane"/>
    <property type="evidence" value="ECO:0007669"/>
    <property type="project" value="TreeGrafter"/>
</dbReference>
<evidence type="ECO:0000259" key="4">
    <source>
        <dbReference type="SMART" id="SM00822"/>
    </source>
</evidence>
<evidence type="ECO:0000313" key="5">
    <source>
        <dbReference type="EMBL" id="HCE16686.1"/>
    </source>
</evidence>
<dbReference type="Proteomes" id="UP000264141">
    <property type="component" value="Unassembled WGS sequence"/>
</dbReference>
<protein>
    <submittedName>
        <fullName evidence="5">KR domain-containing protein</fullName>
    </submittedName>
</protein>
<dbReference type="SMART" id="SM00822">
    <property type="entry name" value="PKS_KR"/>
    <property type="match status" value="1"/>
</dbReference>
<dbReference type="GO" id="GO:0016491">
    <property type="term" value="F:oxidoreductase activity"/>
    <property type="evidence" value="ECO:0007669"/>
    <property type="project" value="UniProtKB-KW"/>
</dbReference>
<organism evidence="5 6">
    <name type="scientific">Anaerolinea thermolimosa</name>
    <dbReference type="NCBI Taxonomy" id="229919"/>
    <lineage>
        <taxon>Bacteria</taxon>
        <taxon>Bacillati</taxon>
        <taxon>Chloroflexota</taxon>
        <taxon>Anaerolineae</taxon>
        <taxon>Anaerolineales</taxon>
        <taxon>Anaerolineaceae</taxon>
        <taxon>Anaerolinea</taxon>
    </lineage>
</organism>
<accession>A0A3D1JGF8</accession>
<dbReference type="InterPro" id="IPR036291">
    <property type="entry name" value="NAD(P)-bd_dom_sf"/>
</dbReference>
<dbReference type="RefSeq" id="WP_062194046.1">
    <property type="nucleotide sequence ID" value="NZ_DF967965.1"/>
</dbReference>
<dbReference type="Pfam" id="PF00106">
    <property type="entry name" value="adh_short"/>
    <property type="match status" value="1"/>
</dbReference>
<dbReference type="PRINTS" id="PR00080">
    <property type="entry name" value="SDRFAMILY"/>
</dbReference>
<feature type="domain" description="Ketoreductase" evidence="4">
    <location>
        <begin position="6"/>
        <end position="195"/>
    </location>
</feature>
<comment type="similarity">
    <text evidence="1 3">Belongs to the short-chain dehydrogenases/reductases (SDR) family.</text>
</comment>
<dbReference type="AlphaFoldDB" id="A0A3D1JGF8"/>
<dbReference type="PROSITE" id="PS00061">
    <property type="entry name" value="ADH_SHORT"/>
    <property type="match status" value="1"/>
</dbReference>
<evidence type="ECO:0000313" key="6">
    <source>
        <dbReference type="Proteomes" id="UP000264141"/>
    </source>
</evidence>
<dbReference type="PANTHER" id="PTHR44196">
    <property type="entry name" value="DEHYDROGENASE/REDUCTASE SDR FAMILY MEMBER 7B"/>
    <property type="match status" value="1"/>
</dbReference>
<proteinExistence type="inferred from homology"/>
<evidence type="ECO:0000256" key="1">
    <source>
        <dbReference type="ARBA" id="ARBA00006484"/>
    </source>
</evidence>
<dbReference type="InterPro" id="IPR057326">
    <property type="entry name" value="KR_dom"/>
</dbReference>
<sequence length="261" mass="27806">MKWYGAVAVVTGASSGIGRATALALARKGARVVLAARNVPALERLAAEIEQLGQAALVCPTDVSRPEEIHAMIGKVLSDWGRIDVLVVSSGQYIRCPIRDLTLSLVEQSLRVNFYGAISVVLEVLPGMLARRSGHIVLVSSMDARLALPLDAPYTAAKSALLGFGDTLRKELHGSGVSVTNVLPGRVDTPMVAGMKFHPLSAKISPGAVAQAILRAIERKQATVVLPPQAWLLSLVNTLSPTLADWIGRLLWLEGREENPS</sequence>
<dbReference type="Gene3D" id="3.40.50.720">
    <property type="entry name" value="NAD(P)-binding Rossmann-like Domain"/>
    <property type="match status" value="1"/>
</dbReference>
<keyword evidence="2" id="KW-0560">Oxidoreductase</keyword>
<evidence type="ECO:0000256" key="2">
    <source>
        <dbReference type="ARBA" id="ARBA00023002"/>
    </source>
</evidence>
<dbReference type="PANTHER" id="PTHR44196:SF1">
    <property type="entry name" value="DEHYDROGENASE_REDUCTASE SDR FAMILY MEMBER 7B"/>
    <property type="match status" value="1"/>
</dbReference>
<evidence type="ECO:0000256" key="3">
    <source>
        <dbReference type="RuleBase" id="RU000363"/>
    </source>
</evidence>
<comment type="caution">
    <text evidence="5">The sequence shown here is derived from an EMBL/GenBank/DDBJ whole genome shotgun (WGS) entry which is preliminary data.</text>
</comment>
<dbReference type="PRINTS" id="PR00081">
    <property type="entry name" value="GDHRDH"/>
</dbReference>
<dbReference type="OrthoDB" id="9792003at2"/>
<dbReference type="InterPro" id="IPR020904">
    <property type="entry name" value="Sc_DH/Rdtase_CS"/>
</dbReference>
<dbReference type="InterPro" id="IPR002347">
    <property type="entry name" value="SDR_fam"/>
</dbReference>
<name>A0A3D1JGF8_9CHLR</name>
<dbReference type="EMBL" id="DPBP01000009">
    <property type="protein sequence ID" value="HCE16686.1"/>
    <property type="molecule type" value="Genomic_DNA"/>
</dbReference>
<dbReference type="STRING" id="229919.GCA_001050195_02426"/>
<gene>
    <name evidence="5" type="ORF">DEQ80_02385</name>
</gene>